<dbReference type="RefSeq" id="XP_017035513.1">
    <property type="nucleotide sequence ID" value="XM_017180024.3"/>
</dbReference>
<protein>
    <submittedName>
        <fullName evidence="2">Uncharacterized protein</fullName>
    </submittedName>
</protein>
<organism evidence="1 2">
    <name type="scientific">Drosophila kikkawai</name>
    <name type="common">Fruit fly</name>
    <dbReference type="NCBI Taxonomy" id="30033"/>
    <lineage>
        <taxon>Eukaryota</taxon>
        <taxon>Metazoa</taxon>
        <taxon>Ecdysozoa</taxon>
        <taxon>Arthropoda</taxon>
        <taxon>Hexapoda</taxon>
        <taxon>Insecta</taxon>
        <taxon>Pterygota</taxon>
        <taxon>Neoptera</taxon>
        <taxon>Endopterygota</taxon>
        <taxon>Diptera</taxon>
        <taxon>Brachycera</taxon>
        <taxon>Muscomorpha</taxon>
        <taxon>Ephydroidea</taxon>
        <taxon>Drosophilidae</taxon>
        <taxon>Drosophila</taxon>
        <taxon>Sophophora</taxon>
    </lineage>
</organism>
<evidence type="ECO:0000313" key="1">
    <source>
        <dbReference type="Proteomes" id="UP001652661"/>
    </source>
</evidence>
<proteinExistence type="predicted"/>
<dbReference type="OrthoDB" id="7849298at2759"/>
<accession>A0A6P4JLK3</accession>
<reference evidence="2" key="1">
    <citation type="submission" date="2025-08" db="UniProtKB">
        <authorList>
            <consortium name="RefSeq"/>
        </authorList>
    </citation>
    <scope>IDENTIFICATION</scope>
    <source>
        <strain evidence="2">14028-0561.14</strain>
        <tissue evidence="2">Whole fly</tissue>
    </source>
</reference>
<gene>
    <name evidence="2" type="primary">LOC108084011</name>
</gene>
<dbReference type="AlphaFoldDB" id="A0A6P4JLK3"/>
<dbReference type="OMA" id="QVAKCEM"/>
<keyword evidence="1" id="KW-1185">Reference proteome</keyword>
<dbReference type="GeneID" id="108084011"/>
<sequence>MNRLKRNPLLQVAKCEMCPNVVTNFVTGLCGRCSFMWTNKRNLIRATLGPYQLMAATVSMVRGIQDRQPMHPTFSQAIETIRSLRKQKVELFQKLRSHFLDSILIEQSYDQPVTTIVEDDYWNVPEIYDSDYIMFQHQIDLLEGVTRTLSANSDLNNNKVKEK</sequence>
<name>A0A6P4JLK3_DROKI</name>
<dbReference type="Proteomes" id="UP001652661">
    <property type="component" value="Chromosome 3R"/>
</dbReference>
<evidence type="ECO:0000313" key="2">
    <source>
        <dbReference type="RefSeq" id="XP_017035513.1"/>
    </source>
</evidence>